<reference evidence="2" key="1">
    <citation type="submission" date="2018-02" db="EMBL/GenBank/DDBJ databases">
        <title>Rhizophora mucronata_Transcriptome.</title>
        <authorList>
            <person name="Meera S.P."/>
            <person name="Sreeshan A."/>
            <person name="Augustine A."/>
        </authorList>
    </citation>
    <scope>NUCLEOTIDE SEQUENCE</scope>
    <source>
        <tissue evidence="2">Leaf</tissue>
    </source>
</reference>
<name>A0A2P2R5D4_RHIMU</name>
<protein>
    <submittedName>
        <fullName evidence="2">Uncharacterized protein</fullName>
    </submittedName>
</protein>
<proteinExistence type="predicted"/>
<feature type="compositionally biased region" description="Basic and acidic residues" evidence="1">
    <location>
        <begin position="12"/>
        <end position="23"/>
    </location>
</feature>
<dbReference type="AlphaFoldDB" id="A0A2P2R5D4"/>
<dbReference type="EMBL" id="GGEC01093936">
    <property type="protein sequence ID" value="MBX74420.1"/>
    <property type="molecule type" value="Transcribed_RNA"/>
</dbReference>
<organism evidence="2">
    <name type="scientific">Rhizophora mucronata</name>
    <name type="common">Asiatic mangrove</name>
    <dbReference type="NCBI Taxonomy" id="61149"/>
    <lineage>
        <taxon>Eukaryota</taxon>
        <taxon>Viridiplantae</taxon>
        <taxon>Streptophyta</taxon>
        <taxon>Embryophyta</taxon>
        <taxon>Tracheophyta</taxon>
        <taxon>Spermatophyta</taxon>
        <taxon>Magnoliopsida</taxon>
        <taxon>eudicotyledons</taxon>
        <taxon>Gunneridae</taxon>
        <taxon>Pentapetalae</taxon>
        <taxon>rosids</taxon>
        <taxon>fabids</taxon>
        <taxon>Malpighiales</taxon>
        <taxon>Rhizophoraceae</taxon>
        <taxon>Rhizophora</taxon>
    </lineage>
</organism>
<accession>A0A2P2R5D4</accession>
<evidence type="ECO:0000256" key="1">
    <source>
        <dbReference type="SAM" id="MobiDB-lite"/>
    </source>
</evidence>
<feature type="region of interest" description="Disordered" evidence="1">
    <location>
        <begin position="1"/>
        <end position="23"/>
    </location>
</feature>
<evidence type="ECO:0000313" key="2">
    <source>
        <dbReference type="EMBL" id="MBX74420.1"/>
    </source>
</evidence>
<sequence length="23" mass="2727">MPWSHFQCKRGMTAEESKGIQKF</sequence>